<evidence type="ECO:0000313" key="6">
    <source>
        <dbReference type="EMBL" id="QPG96334.1"/>
    </source>
</evidence>
<feature type="compositionally biased region" description="Basic and acidic residues" evidence="4">
    <location>
        <begin position="630"/>
        <end position="670"/>
    </location>
</feature>
<feature type="compositionally biased region" description="Low complexity" evidence="4">
    <location>
        <begin position="727"/>
        <end position="740"/>
    </location>
</feature>
<dbReference type="EMBL" id="CP031386">
    <property type="protein sequence ID" value="QPG96334.1"/>
    <property type="molecule type" value="Genomic_DNA"/>
</dbReference>
<keyword evidence="7" id="KW-1185">Reference proteome</keyword>
<organism evidence="6 7">
    <name type="scientific">Epichloe festucae (strain Fl1)</name>
    <dbReference type="NCBI Taxonomy" id="877507"/>
    <lineage>
        <taxon>Eukaryota</taxon>
        <taxon>Fungi</taxon>
        <taxon>Dikarya</taxon>
        <taxon>Ascomycota</taxon>
        <taxon>Pezizomycotina</taxon>
        <taxon>Sordariomycetes</taxon>
        <taxon>Hypocreomycetidae</taxon>
        <taxon>Hypocreales</taxon>
        <taxon>Clavicipitaceae</taxon>
        <taxon>Epichloe</taxon>
    </lineage>
</organism>
<dbReference type="PANTHER" id="PTHR43212">
    <property type="entry name" value="QUERCETIN 2,3-DIOXYGENASE"/>
    <property type="match status" value="1"/>
</dbReference>
<feature type="compositionally biased region" description="Basic and acidic residues" evidence="4">
    <location>
        <begin position="420"/>
        <end position="431"/>
    </location>
</feature>
<dbReference type="CDD" id="cd02910">
    <property type="entry name" value="cupin_Yhhw_N"/>
    <property type="match status" value="1"/>
</dbReference>
<gene>
    <name evidence="6" type="ORF">C2857_003873</name>
</gene>
<dbReference type="InterPro" id="IPR014710">
    <property type="entry name" value="RmlC-like_jellyroll"/>
</dbReference>
<evidence type="ECO:0000313" key="7">
    <source>
        <dbReference type="Proteomes" id="UP000594364"/>
    </source>
</evidence>
<dbReference type="InterPro" id="IPR012093">
    <property type="entry name" value="Pirin"/>
</dbReference>
<feature type="region of interest" description="Disordered" evidence="4">
    <location>
        <begin position="353"/>
        <end position="551"/>
    </location>
</feature>
<feature type="compositionally biased region" description="Polar residues" evidence="4">
    <location>
        <begin position="410"/>
        <end position="419"/>
    </location>
</feature>
<comment type="similarity">
    <text evidence="1 2">Belongs to the pirin family.</text>
</comment>
<evidence type="ECO:0000259" key="5">
    <source>
        <dbReference type="Pfam" id="PF02678"/>
    </source>
</evidence>
<feature type="coiled-coil region" evidence="3">
    <location>
        <begin position="882"/>
        <end position="955"/>
    </location>
</feature>
<accession>A0A7S9KP23</accession>
<reference evidence="6 7" key="1">
    <citation type="journal article" date="2018" name="PLoS Genet.">
        <title>Repeat elements organise 3D genome structure and mediate transcription in the filamentous fungus Epichloe festucae.</title>
        <authorList>
            <person name="Winter D.J."/>
            <person name="Ganley A.R.D."/>
            <person name="Young C.A."/>
            <person name="Liachko I."/>
            <person name="Schardl C.L."/>
            <person name="Dupont P.Y."/>
            <person name="Berry D."/>
            <person name="Ram A."/>
            <person name="Scott B."/>
            <person name="Cox M.P."/>
        </authorList>
    </citation>
    <scope>NUCLEOTIDE SEQUENCE [LARGE SCALE GENOMIC DNA]</scope>
    <source>
        <strain evidence="6 7">Fl1</strain>
    </source>
</reference>
<dbReference type="OrthoDB" id="10261807at2759"/>
<feature type="compositionally biased region" description="Basic and acidic residues" evidence="4">
    <location>
        <begin position="378"/>
        <end position="399"/>
    </location>
</feature>
<dbReference type="SUPFAM" id="SSF51182">
    <property type="entry name" value="RmlC-like cupins"/>
    <property type="match status" value="1"/>
</dbReference>
<protein>
    <recommendedName>
        <fullName evidence="5">Pirin N-terminal domain-containing protein</fullName>
    </recommendedName>
</protein>
<feature type="region of interest" description="Disordered" evidence="4">
    <location>
        <begin position="588"/>
        <end position="798"/>
    </location>
</feature>
<feature type="compositionally biased region" description="Low complexity" evidence="4">
    <location>
        <begin position="762"/>
        <end position="774"/>
    </location>
</feature>
<dbReference type="Pfam" id="PF02678">
    <property type="entry name" value="Pirin"/>
    <property type="match status" value="1"/>
</dbReference>
<feature type="compositionally biased region" description="Low complexity" evidence="4">
    <location>
        <begin position="1070"/>
        <end position="1081"/>
    </location>
</feature>
<dbReference type="AlphaFoldDB" id="A0A7S9KP23"/>
<feature type="compositionally biased region" description="Gly residues" evidence="4">
    <location>
        <begin position="1038"/>
        <end position="1048"/>
    </location>
</feature>
<name>A0A7S9KP23_EPIFF</name>
<feature type="compositionally biased region" description="Low complexity" evidence="4">
    <location>
        <begin position="592"/>
        <end position="618"/>
    </location>
</feature>
<feature type="compositionally biased region" description="Polar residues" evidence="4">
    <location>
        <begin position="697"/>
        <end position="719"/>
    </location>
</feature>
<evidence type="ECO:0000256" key="2">
    <source>
        <dbReference type="RuleBase" id="RU003457"/>
    </source>
</evidence>
<evidence type="ECO:0000256" key="3">
    <source>
        <dbReference type="SAM" id="Coils"/>
    </source>
</evidence>
<proteinExistence type="inferred from homology"/>
<keyword evidence="3" id="KW-0175">Coiled coil</keyword>
<dbReference type="InterPro" id="IPR011051">
    <property type="entry name" value="RmlC_Cupin_sf"/>
</dbReference>
<feature type="compositionally biased region" description="Polar residues" evidence="4">
    <location>
        <begin position="483"/>
        <end position="494"/>
    </location>
</feature>
<evidence type="ECO:0000256" key="4">
    <source>
        <dbReference type="SAM" id="MobiDB-lite"/>
    </source>
</evidence>
<dbReference type="PANTHER" id="PTHR43212:SF3">
    <property type="entry name" value="QUERCETIN 2,3-DIOXYGENASE"/>
    <property type="match status" value="1"/>
</dbReference>
<sequence length="1167" mass="127956">MSRFTLWASILVASFSILIIVTPSINKSTFISQEFARISNYFNTSKITSSSAPAPPKTKNMSKSVLRQAKITPHQSSTRGHSDHGWLNTYHSFSFADWYNPKFTQFGALRVLNEDRVKADSGFPKHPHRDFEIFSYILSGELTHRDSMLTKGQEGGQSDKFYKMHRGDVQFTTGGTGIAHSEFNEHESDTVHFLQIWAVPWKKGLQPRYHTRNFKDEDKRKDFVKILSPLKGGEDATAEQEKDAEAVIPGTIPIHADFVMGAGIIAPESTFEWVVGANATQQNKRKVFVHVPMCKGGKAKIRLDGREEAELSEGDGAFVEGVFSGDKLSVESRGSGEAEVIFARSLPPRVGGEPVILSPPHPTPVASGVSVSQPPESLLRDPDETHDPNPDHDHDHGHDPTAPYPKQRQQHSALPQQSLHSHDTPCQDPVERFSTPASSVQRSLRRTPKFEGAPTPSPDPRQVHIAAASIGFTPTPFARTRPDSSITGLSSSLFQDGARLYSGKGSKNLAEGFEKETSSDRGASRHHSTSRSSSLRNRREPHRAVRVSRNTHSAILFALEEALRHPNPFTPDIVEESADMADLMTATSGIPAATNSSSNGAAAPRRPSAGPAPTSSPSGIRGPRMIMQERAAREARQRAEAEQLALERSRAEQEARLLEEARRRNAERRSAGVAAGQGSGAEPHQQHLQPGPRRHSQVAQETLQPLGNPNTGSTVKMSTQQSPQPPGKQQQQLQHQMAQQFASDTAQQQLPPSPTYVPSAGRPRPQSRQEQQQQKTAPYPPLETTTQSKEPSKPRSSFPHAFERWETLSAHWEGLTSYWIRKLEQNKDDINRDALSQQLARQVTDLSAAGANLFHAVVELQRLRASSERKFQRWFFETRAELERAQEVNAMLEKALERERRDRADAIRDAVDHEKGSSKAQKQLAEMRKELAISKEEARRAWEELGRRAQEERDRTFSLQSGHPTIVGGVQVVPMTHGGVSQQEATAGIAASCHSDYAQQGYGSDHSQAHAAATPPPTAGPSGTYHRSQESGHPRPGRAGGSEGGFSGGAHIIDAAGSFVLDSRGQRIPVVAAPPSGPSVSDLDADDYDTPATTNPPSGGHEPPSATSADDSKWTGAYSEPQDYSGQGYGTPGWETMPRHHHPTRLSDVIEEEDERSRTSATHSRAG</sequence>
<feature type="region of interest" description="Disordered" evidence="4">
    <location>
        <begin position="1070"/>
        <end position="1167"/>
    </location>
</feature>
<evidence type="ECO:0000256" key="1">
    <source>
        <dbReference type="ARBA" id="ARBA00008416"/>
    </source>
</evidence>
<dbReference type="InterPro" id="IPR003829">
    <property type="entry name" value="Pirin_N_dom"/>
</dbReference>
<feature type="region of interest" description="Disordered" evidence="4">
    <location>
        <begin position="1000"/>
        <end position="1049"/>
    </location>
</feature>
<feature type="compositionally biased region" description="Basic and acidic residues" evidence="4">
    <location>
        <begin position="512"/>
        <end position="523"/>
    </location>
</feature>
<dbReference type="Proteomes" id="UP000594364">
    <property type="component" value="Chromosome 2"/>
</dbReference>
<feature type="compositionally biased region" description="Polar residues" evidence="4">
    <location>
        <begin position="741"/>
        <end position="750"/>
    </location>
</feature>
<feature type="domain" description="Pirin N-terminal" evidence="5">
    <location>
        <begin position="80"/>
        <end position="197"/>
    </location>
</feature>
<dbReference type="Gene3D" id="2.60.120.10">
    <property type="entry name" value="Jelly Rolls"/>
    <property type="match status" value="1"/>
</dbReference>